<dbReference type="SUPFAM" id="SSF46689">
    <property type="entry name" value="Homeodomain-like"/>
    <property type="match status" value="1"/>
</dbReference>
<feature type="non-terminal residue" evidence="5">
    <location>
        <position position="1"/>
    </location>
</feature>
<dbReference type="PANTHER" id="PTHR43280">
    <property type="entry name" value="ARAC-FAMILY TRANSCRIPTIONAL REGULATOR"/>
    <property type="match status" value="1"/>
</dbReference>
<dbReference type="EMBL" id="JAHZIK010000798">
    <property type="protein sequence ID" value="MBW7457266.1"/>
    <property type="molecule type" value="Genomic_DNA"/>
</dbReference>
<protein>
    <submittedName>
        <fullName evidence="5">Helix-turn-helix domain-containing protein</fullName>
    </submittedName>
</protein>
<gene>
    <name evidence="5" type="ORF">K0U00_24810</name>
</gene>
<dbReference type="InterPro" id="IPR020449">
    <property type="entry name" value="Tscrpt_reg_AraC-type_HTH"/>
</dbReference>
<keyword evidence="6" id="KW-1185">Reference proteome</keyword>
<keyword evidence="3" id="KW-0804">Transcription</keyword>
<name>A0ABS7C8T5_9BACL</name>
<dbReference type="SMART" id="SM00342">
    <property type="entry name" value="HTH_ARAC"/>
    <property type="match status" value="1"/>
</dbReference>
<proteinExistence type="predicted"/>
<dbReference type="PRINTS" id="PR00032">
    <property type="entry name" value="HTHARAC"/>
</dbReference>
<dbReference type="Pfam" id="PF12833">
    <property type="entry name" value="HTH_18"/>
    <property type="match status" value="1"/>
</dbReference>
<comment type="caution">
    <text evidence="5">The sequence shown here is derived from an EMBL/GenBank/DDBJ whole genome shotgun (WGS) entry which is preliminary data.</text>
</comment>
<evidence type="ECO:0000256" key="3">
    <source>
        <dbReference type="ARBA" id="ARBA00023163"/>
    </source>
</evidence>
<accession>A0ABS7C8T5</accession>
<dbReference type="PANTHER" id="PTHR43280:SF28">
    <property type="entry name" value="HTH-TYPE TRANSCRIPTIONAL ACTIVATOR RHAS"/>
    <property type="match status" value="1"/>
</dbReference>
<reference evidence="5 6" key="1">
    <citation type="submission" date="2021-07" db="EMBL/GenBank/DDBJ databases">
        <title>Paenibacillus radiodurans sp. nov., isolated from the southeastern edge of Tengger Desert.</title>
        <authorList>
            <person name="Zhang G."/>
        </authorList>
    </citation>
    <scope>NUCLEOTIDE SEQUENCE [LARGE SCALE GENOMIC DNA]</scope>
    <source>
        <strain evidence="5 6">CCM 7311</strain>
    </source>
</reference>
<evidence type="ECO:0000313" key="5">
    <source>
        <dbReference type="EMBL" id="MBW7457266.1"/>
    </source>
</evidence>
<dbReference type="PROSITE" id="PS01124">
    <property type="entry name" value="HTH_ARAC_FAMILY_2"/>
    <property type="match status" value="1"/>
</dbReference>
<dbReference type="Proteomes" id="UP001519887">
    <property type="component" value="Unassembled WGS sequence"/>
</dbReference>
<keyword evidence="1" id="KW-0805">Transcription regulation</keyword>
<evidence type="ECO:0000256" key="1">
    <source>
        <dbReference type="ARBA" id="ARBA00023015"/>
    </source>
</evidence>
<sequence length="71" mass="8258">SALFKQRYGVSPHQYLLEMRITHSRELLQSSLLTQEEIASYCGFANIHHFSKTFKKRTGFSPGQWRDQGRG</sequence>
<evidence type="ECO:0000259" key="4">
    <source>
        <dbReference type="PROSITE" id="PS01124"/>
    </source>
</evidence>
<keyword evidence="2" id="KW-0238">DNA-binding</keyword>
<dbReference type="InterPro" id="IPR018060">
    <property type="entry name" value="HTH_AraC"/>
</dbReference>
<dbReference type="Gene3D" id="1.10.10.60">
    <property type="entry name" value="Homeodomain-like"/>
    <property type="match status" value="2"/>
</dbReference>
<feature type="domain" description="HTH araC/xylS-type" evidence="4">
    <location>
        <begin position="1"/>
        <end position="68"/>
    </location>
</feature>
<organism evidence="5 6">
    <name type="scientific">Paenibacillus sepulcri</name>
    <dbReference type="NCBI Taxonomy" id="359917"/>
    <lineage>
        <taxon>Bacteria</taxon>
        <taxon>Bacillati</taxon>
        <taxon>Bacillota</taxon>
        <taxon>Bacilli</taxon>
        <taxon>Bacillales</taxon>
        <taxon>Paenibacillaceae</taxon>
        <taxon>Paenibacillus</taxon>
    </lineage>
</organism>
<dbReference type="InterPro" id="IPR009057">
    <property type="entry name" value="Homeodomain-like_sf"/>
</dbReference>
<evidence type="ECO:0000256" key="2">
    <source>
        <dbReference type="ARBA" id="ARBA00023125"/>
    </source>
</evidence>
<evidence type="ECO:0000313" key="6">
    <source>
        <dbReference type="Proteomes" id="UP001519887"/>
    </source>
</evidence>